<dbReference type="SUPFAM" id="SSF46689">
    <property type="entry name" value="Homeodomain-like"/>
    <property type="match status" value="1"/>
</dbReference>
<protein>
    <submittedName>
        <fullName evidence="6">Transcriptional regulator</fullName>
    </submittedName>
</protein>
<comment type="caution">
    <text evidence="6">The sequence shown here is derived from an EMBL/GenBank/DDBJ whole genome shotgun (WGS) entry which is preliminary data.</text>
</comment>
<evidence type="ECO:0000256" key="1">
    <source>
        <dbReference type="ARBA" id="ARBA00023015"/>
    </source>
</evidence>
<dbReference type="EMBL" id="JRLX01000005">
    <property type="protein sequence ID" value="KGO87266.1"/>
    <property type="molecule type" value="Genomic_DNA"/>
</dbReference>
<organism evidence="6 7">
    <name type="scientific">Flavobacterium rivuli WB 3.3-2 = DSM 21788</name>
    <dbReference type="NCBI Taxonomy" id="1121895"/>
    <lineage>
        <taxon>Bacteria</taxon>
        <taxon>Pseudomonadati</taxon>
        <taxon>Bacteroidota</taxon>
        <taxon>Flavobacteriia</taxon>
        <taxon>Flavobacteriales</taxon>
        <taxon>Flavobacteriaceae</taxon>
        <taxon>Flavobacterium</taxon>
    </lineage>
</organism>
<dbReference type="eggNOG" id="COG1309">
    <property type="taxonomic scope" value="Bacteria"/>
</dbReference>
<evidence type="ECO:0000313" key="6">
    <source>
        <dbReference type="EMBL" id="KGO87266.1"/>
    </source>
</evidence>
<evidence type="ECO:0000256" key="4">
    <source>
        <dbReference type="PROSITE-ProRule" id="PRU00335"/>
    </source>
</evidence>
<dbReference type="InterPro" id="IPR009057">
    <property type="entry name" value="Homeodomain-like_sf"/>
</dbReference>
<dbReference type="InterPro" id="IPR001647">
    <property type="entry name" value="HTH_TetR"/>
</dbReference>
<dbReference type="PANTHER" id="PTHR47506:SF3">
    <property type="entry name" value="HTH-TYPE TRANSCRIPTIONAL REGULATOR LMRA"/>
    <property type="match status" value="1"/>
</dbReference>
<keyword evidence="2 4" id="KW-0238">DNA-binding</keyword>
<dbReference type="PRINTS" id="PR00455">
    <property type="entry name" value="HTHTETR"/>
</dbReference>
<dbReference type="AlphaFoldDB" id="A0A0A2M6M8"/>
<reference evidence="6 7" key="1">
    <citation type="submission" date="2013-09" db="EMBL/GenBank/DDBJ databases">
        <authorList>
            <person name="Zeng Z."/>
            <person name="Chen C."/>
        </authorList>
    </citation>
    <scope>NUCLEOTIDE SEQUENCE [LARGE SCALE GENOMIC DNA]</scope>
    <source>
        <strain evidence="6 7">WB 3.3-2</strain>
    </source>
</reference>
<proteinExistence type="predicted"/>
<name>A0A0A2M6M8_9FLAO</name>
<dbReference type="InterPro" id="IPR036271">
    <property type="entry name" value="Tet_transcr_reg_TetR-rel_C_sf"/>
</dbReference>
<dbReference type="SUPFAM" id="SSF48498">
    <property type="entry name" value="Tetracyclin repressor-like, C-terminal domain"/>
    <property type="match status" value="1"/>
</dbReference>
<evidence type="ECO:0000259" key="5">
    <source>
        <dbReference type="PROSITE" id="PS50977"/>
    </source>
</evidence>
<gene>
    <name evidence="6" type="ORF">Q765_06255</name>
</gene>
<keyword evidence="1" id="KW-0805">Transcription regulation</keyword>
<dbReference type="GO" id="GO:0003677">
    <property type="term" value="F:DNA binding"/>
    <property type="evidence" value="ECO:0007669"/>
    <property type="project" value="UniProtKB-UniRule"/>
</dbReference>
<dbReference type="STRING" id="1121895.GCA_000378485_02185"/>
<evidence type="ECO:0000313" key="7">
    <source>
        <dbReference type="Proteomes" id="UP000030152"/>
    </source>
</evidence>
<dbReference type="RefSeq" id="WP_020213343.1">
    <property type="nucleotide sequence ID" value="NZ_JRLX01000005.1"/>
</dbReference>
<dbReference type="OrthoDB" id="9798857at2"/>
<accession>A0A0A2M6M8</accession>
<dbReference type="Proteomes" id="UP000030152">
    <property type="component" value="Unassembled WGS sequence"/>
</dbReference>
<keyword evidence="3" id="KW-0804">Transcription</keyword>
<dbReference type="PANTHER" id="PTHR47506">
    <property type="entry name" value="TRANSCRIPTIONAL REGULATORY PROTEIN"/>
    <property type="match status" value="1"/>
</dbReference>
<dbReference type="Pfam" id="PF16925">
    <property type="entry name" value="TetR_C_13"/>
    <property type="match status" value="1"/>
</dbReference>
<feature type="DNA-binding region" description="H-T-H motif" evidence="4">
    <location>
        <begin position="28"/>
        <end position="47"/>
    </location>
</feature>
<dbReference type="InterPro" id="IPR011075">
    <property type="entry name" value="TetR_C"/>
</dbReference>
<keyword evidence="7" id="KW-1185">Reference proteome</keyword>
<sequence>MSKAERTRQFIIEKTAPIFNQKGYAGTSISDLTEATGLTKGSIYGNFSNKDEVALSAFDHNYGLIKATIRLEMDKVPDTLDKLRVWLKVFSEIHTNEAFKYGCPVLNTAIESDDTHTELRKKAIAAINNWYSVISEIIKKGQEEGRINADVNHAEFAGAYIAIIEGGVMLAKVTGKMDGLNAVIKQAEKMITDIAV</sequence>
<dbReference type="PROSITE" id="PS50977">
    <property type="entry name" value="HTH_TETR_2"/>
    <property type="match status" value="1"/>
</dbReference>
<dbReference type="Pfam" id="PF00440">
    <property type="entry name" value="TetR_N"/>
    <property type="match status" value="1"/>
</dbReference>
<dbReference type="Gene3D" id="1.10.357.10">
    <property type="entry name" value="Tetracycline Repressor, domain 2"/>
    <property type="match status" value="1"/>
</dbReference>
<feature type="domain" description="HTH tetR-type" evidence="5">
    <location>
        <begin position="5"/>
        <end position="65"/>
    </location>
</feature>
<evidence type="ECO:0000256" key="3">
    <source>
        <dbReference type="ARBA" id="ARBA00023163"/>
    </source>
</evidence>
<evidence type="ECO:0000256" key="2">
    <source>
        <dbReference type="ARBA" id="ARBA00023125"/>
    </source>
</evidence>